<evidence type="ECO:0000256" key="6">
    <source>
        <dbReference type="ARBA" id="ARBA00022723"/>
    </source>
</evidence>
<evidence type="ECO:0000256" key="9">
    <source>
        <dbReference type="ARBA" id="ARBA00023049"/>
    </source>
</evidence>
<evidence type="ECO:0000256" key="4">
    <source>
        <dbReference type="ARBA" id="ARBA00022622"/>
    </source>
</evidence>
<dbReference type="Pfam" id="PF17900">
    <property type="entry name" value="Peptidase_M1_N"/>
    <property type="match status" value="1"/>
</dbReference>
<evidence type="ECO:0000259" key="13">
    <source>
        <dbReference type="Pfam" id="PF11838"/>
    </source>
</evidence>
<evidence type="ECO:0000259" key="12">
    <source>
        <dbReference type="Pfam" id="PF01433"/>
    </source>
</evidence>
<dbReference type="GO" id="GO:0006508">
    <property type="term" value="P:proteolysis"/>
    <property type="evidence" value="ECO:0007669"/>
    <property type="project" value="UniProtKB-KW"/>
</dbReference>
<feature type="domain" description="Peptidase M1 membrane alanine aminopeptidase" evidence="12">
    <location>
        <begin position="283"/>
        <end position="389"/>
    </location>
</feature>
<comment type="similarity">
    <text evidence="3">Belongs to the peptidase M1 family.</text>
</comment>
<dbReference type="OMA" id="PIREERY"/>
<dbReference type="InterPro" id="IPR024571">
    <property type="entry name" value="ERAP1-like_C_dom"/>
</dbReference>
<dbReference type="PANTHER" id="PTHR11533">
    <property type="entry name" value="PROTEASE M1 ZINC METALLOPROTEASE"/>
    <property type="match status" value="1"/>
</dbReference>
<evidence type="ECO:0000313" key="15">
    <source>
        <dbReference type="EMBL" id="EZA51668.1"/>
    </source>
</evidence>
<keyword evidence="6" id="KW-0479">Metal-binding</keyword>
<dbReference type="GO" id="GO:0005886">
    <property type="term" value="C:plasma membrane"/>
    <property type="evidence" value="ECO:0007669"/>
    <property type="project" value="UniProtKB-SubCell"/>
</dbReference>
<dbReference type="PANTHER" id="PTHR11533:SF294">
    <property type="entry name" value="THYROTROPIN-RELEASING HORMONE-DEGRADING ECTOENZYME"/>
    <property type="match status" value="1"/>
</dbReference>
<dbReference type="GO" id="GO:0005615">
    <property type="term" value="C:extracellular space"/>
    <property type="evidence" value="ECO:0007669"/>
    <property type="project" value="TreeGrafter"/>
</dbReference>
<keyword evidence="9" id="KW-0482">Metalloprotease</keyword>
<feature type="domain" description="ERAP1-like C-terminal" evidence="13">
    <location>
        <begin position="439"/>
        <end position="587"/>
    </location>
</feature>
<dbReference type="GO" id="GO:0070006">
    <property type="term" value="F:metalloaminopeptidase activity"/>
    <property type="evidence" value="ECO:0007669"/>
    <property type="project" value="TreeGrafter"/>
</dbReference>
<dbReference type="SUPFAM" id="SSF63737">
    <property type="entry name" value="Leukotriene A4 hydrolase N-terminal domain"/>
    <property type="match status" value="1"/>
</dbReference>
<keyword evidence="10" id="KW-0449">Lipoprotein</keyword>
<dbReference type="EMBL" id="KK107373">
    <property type="protein sequence ID" value="EZA51668.1"/>
    <property type="molecule type" value="Genomic_DNA"/>
</dbReference>
<dbReference type="GO" id="GO:0043171">
    <property type="term" value="P:peptide catabolic process"/>
    <property type="evidence" value="ECO:0007669"/>
    <property type="project" value="TreeGrafter"/>
</dbReference>
<evidence type="ECO:0000256" key="11">
    <source>
        <dbReference type="SAM" id="SignalP"/>
    </source>
</evidence>
<feature type="domain" description="Aminopeptidase N-like N-terminal" evidence="14">
    <location>
        <begin position="47"/>
        <end position="236"/>
    </location>
</feature>
<dbReference type="Gene3D" id="2.60.40.1730">
    <property type="entry name" value="tricorn interacting facor f3 domain"/>
    <property type="match status" value="1"/>
</dbReference>
<keyword evidence="7" id="KW-0378">Hydrolase</keyword>
<dbReference type="GO" id="GO:0008270">
    <property type="term" value="F:zinc ion binding"/>
    <property type="evidence" value="ECO:0007669"/>
    <property type="project" value="InterPro"/>
</dbReference>
<dbReference type="InterPro" id="IPR001930">
    <property type="entry name" value="Peptidase_M1"/>
</dbReference>
<gene>
    <name evidence="15" type="ORF">X777_08852</name>
</gene>
<evidence type="ECO:0000256" key="2">
    <source>
        <dbReference type="ARBA" id="ARBA00004609"/>
    </source>
</evidence>
<feature type="signal peptide" evidence="11">
    <location>
        <begin position="1"/>
        <end position="22"/>
    </location>
</feature>
<keyword evidence="5" id="KW-0645">Protease</keyword>
<dbReference type="Pfam" id="PF11838">
    <property type="entry name" value="ERAP1_C"/>
    <property type="match status" value="1"/>
</dbReference>
<dbReference type="PRINTS" id="PR00756">
    <property type="entry name" value="ALADIPTASE"/>
</dbReference>
<accession>A0A026W6S1</accession>
<keyword evidence="16" id="KW-1185">Reference proteome</keyword>
<keyword evidence="8" id="KW-0862">Zinc</keyword>
<dbReference type="InterPro" id="IPR042097">
    <property type="entry name" value="Aminopeptidase_N-like_N_sf"/>
</dbReference>
<keyword evidence="4" id="KW-0336">GPI-anchor</keyword>
<keyword evidence="4" id="KW-0472">Membrane</keyword>
<feature type="chain" id="PRO_5001540901" evidence="11">
    <location>
        <begin position="23"/>
        <end position="599"/>
    </location>
</feature>
<evidence type="ECO:0000256" key="10">
    <source>
        <dbReference type="ARBA" id="ARBA00023288"/>
    </source>
</evidence>
<dbReference type="InterPro" id="IPR014782">
    <property type="entry name" value="Peptidase_M1_dom"/>
</dbReference>
<name>A0A026W6S1_OOCBI</name>
<evidence type="ECO:0000256" key="7">
    <source>
        <dbReference type="ARBA" id="ARBA00022801"/>
    </source>
</evidence>
<dbReference type="GO" id="GO:0005737">
    <property type="term" value="C:cytoplasm"/>
    <property type="evidence" value="ECO:0007669"/>
    <property type="project" value="TreeGrafter"/>
</dbReference>
<keyword evidence="4" id="KW-0325">Glycoprotein</keyword>
<dbReference type="Gene3D" id="1.25.50.20">
    <property type="match status" value="1"/>
</dbReference>
<keyword evidence="11" id="KW-0732">Signal</keyword>
<evidence type="ECO:0000256" key="5">
    <source>
        <dbReference type="ARBA" id="ARBA00022670"/>
    </source>
</evidence>
<evidence type="ECO:0000256" key="1">
    <source>
        <dbReference type="ARBA" id="ARBA00001947"/>
    </source>
</evidence>
<dbReference type="GO" id="GO:0098552">
    <property type="term" value="C:side of membrane"/>
    <property type="evidence" value="ECO:0007669"/>
    <property type="project" value="UniProtKB-KW"/>
</dbReference>
<comment type="subcellular location">
    <subcellularLocation>
        <location evidence="2">Cell membrane</location>
        <topology evidence="2">Lipid-anchor</topology>
        <topology evidence="2">GPI-anchor</topology>
    </subcellularLocation>
</comment>
<evidence type="ECO:0000256" key="3">
    <source>
        <dbReference type="ARBA" id="ARBA00010136"/>
    </source>
</evidence>
<dbReference type="Gene3D" id="1.10.390.10">
    <property type="entry name" value="Neutral Protease Domain 2"/>
    <property type="match status" value="2"/>
</dbReference>
<comment type="cofactor">
    <cofactor evidence="1">
        <name>Zn(2+)</name>
        <dbReference type="ChEBI" id="CHEBI:29105"/>
    </cofactor>
</comment>
<dbReference type="GO" id="GO:0042277">
    <property type="term" value="F:peptide binding"/>
    <property type="evidence" value="ECO:0007669"/>
    <property type="project" value="TreeGrafter"/>
</dbReference>
<keyword evidence="15" id="KW-0031">Aminopeptidase</keyword>
<dbReference type="InterPro" id="IPR027268">
    <property type="entry name" value="Peptidase_M4/M1_CTD_sf"/>
</dbReference>
<evidence type="ECO:0000259" key="14">
    <source>
        <dbReference type="Pfam" id="PF17900"/>
    </source>
</evidence>
<sequence>MSTAVIFLKCLLLIASPIFITATDSCAKNETDEKCLSNYRLPPGVLPIHYDIRLKLYTHDDVEKTTFGGETNITIKILYGTQYISLHSLKLEINQLKTKLIYENGTIYTPIEHRHRVPHVLVLYFTNTLLPGFYTLCFKYMGYFSEKGQGFLKIPDRKIHNKMKWMFVTQFDKIAARQTFPCWDEPALKATFNVSVEHHLRYLAFSTMPIREERYNDRDLMVLSHFKKTPLMSTHLLGIAVIEVGRCNNDSIFHIWCRQNVPMDFVHNLTQQYRTVANHLIRYTKTIMKLPKLDIIIVPDNVPNNSSSWGMLLLKDSLITNENNEIQKINLISFIAHEMAKQWFGSVVGPTWWSDMWLSNGFALYFKLYILDQVTQFGSATPDDFWDTMQTVLNEANIKFKHFEIKEVMHIWLNQTTYPMVQVRRKYEISETTISHYDGYYRVNYDAKNWEKIADCLDSDEFTKIHVMNRAQLIDDAYYFLVEKHLDFHIFLQITSYLSKEVDYIAWLPMFRILSYQWKFFLLPFGEPAVLYALRVQILDSLNGLVRNIGYEDDSADDGITKLMRGTALTWACTYGDLLCEKRAVYKLSQRIDNLEQYT</sequence>
<evidence type="ECO:0000256" key="8">
    <source>
        <dbReference type="ARBA" id="ARBA00022833"/>
    </source>
</evidence>
<dbReference type="AlphaFoldDB" id="A0A026W6S1"/>
<evidence type="ECO:0000313" key="16">
    <source>
        <dbReference type="Proteomes" id="UP000053097"/>
    </source>
</evidence>
<organism evidence="15 16">
    <name type="scientific">Ooceraea biroi</name>
    <name type="common">Clonal raider ant</name>
    <name type="synonym">Cerapachys biroi</name>
    <dbReference type="NCBI Taxonomy" id="2015173"/>
    <lineage>
        <taxon>Eukaryota</taxon>
        <taxon>Metazoa</taxon>
        <taxon>Ecdysozoa</taxon>
        <taxon>Arthropoda</taxon>
        <taxon>Hexapoda</taxon>
        <taxon>Insecta</taxon>
        <taxon>Pterygota</taxon>
        <taxon>Neoptera</taxon>
        <taxon>Endopterygota</taxon>
        <taxon>Hymenoptera</taxon>
        <taxon>Apocrita</taxon>
        <taxon>Aculeata</taxon>
        <taxon>Formicoidea</taxon>
        <taxon>Formicidae</taxon>
        <taxon>Dorylinae</taxon>
        <taxon>Ooceraea</taxon>
    </lineage>
</organism>
<dbReference type="Proteomes" id="UP000053097">
    <property type="component" value="Unassembled WGS sequence"/>
</dbReference>
<dbReference type="Pfam" id="PF01433">
    <property type="entry name" value="Peptidase_M1"/>
    <property type="match status" value="1"/>
</dbReference>
<dbReference type="InterPro" id="IPR045357">
    <property type="entry name" value="Aminopeptidase_N-like_N"/>
</dbReference>
<dbReference type="InterPro" id="IPR050344">
    <property type="entry name" value="Peptidase_M1_aminopeptidases"/>
</dbReference>
<proteinExistence type="inferred from homology"/>
<dbReference type="SUPFAM" id="SSF55486">
    <property type="entry name" value="Metalloproteases ('zincins'), catalytic domain"/>
    <property type="match status" value="1"/>
</dbReference>
<reference evidence="15 16" key="1">
    <citation type="journal article" date="2014" name="Curr. Biol.">
        <title>The genome of the clonal raider ant Cerapachys biroi.</title>
        <authorList>
            <person name="Oxley P.R."/>
            <person name="Ji L."/>
            <person name="Fetter-Pruneda I."/>
            <person name="McKenzie S.K."/>
            <person name="Li C."/>
            <person name="Hu H."/>
            <person name="Zhang G."/>
            <person name="Kronauer D.J."/>
        </authorList>
    </citation>
    <scope>NUCLEOTIDE SEQUENCE [LARGE SCALE GENOMIC DNA]</scope>
</reference>
<protein>
    <submittedName>
        <fullName evidence="15">Aminopeptidase Q</fullName>
    </submittedName>
</protein>